<dbReference type="PaxDb" id="411470-RUMGNA_00125"/>
<protein>
    <submittedName>
        <fullName evidence="1">Uncharacterized protein</fullName>
    </submittedName>
</protein>
<comment type="caution">
    <text evidence="1">The sequence shown here is derived from an EMBL/GenBank/DDBJ whole genome shotgun (WGS) entry which is preliminary data.</text>
</comment>
<reference evidence="1 2" key="1">
    <citation type="submission" date="2007-04" db="EMBL/GenBank/DDBJ databases">
        <authorList>
            <person name="Fulton L."/>
            <person name="Clifton S."/>
            <person name="Fulton B."/>
            <person name="Xu J."/>
            <person name="Minx P."/>
            <person name="Pepin K.H."/>
            <person name="Johnson M."/>
            <person name="Thiruvilangam P."/>
            <person name="Bhonagiri V."/>
            <person name="Nash W.E."/>
            <person name="Mardis E.R."/>
            <person name="Wilson R.K."/>
        </authorList>
    </citation>
    <scope>NUCLEOTIDE SEQUENCE [LARGE SCALE GENOMIC DNA]</scope>
    <source>
        <strain evidence="1 2">ATCC 29149</strain>
    </source>
</reference>
<dbReference type="Proteomes" id="UP000004410">
    <property type="component" value="Unassembled WGS sequence"/>
</dbReference>
<organism evidence="1 2">
    <name type="scientific">Mediterraneibacter gnavus (strain ATCC 29149 / DSM 114966 / JCM 6515 / VPI C7-9)</name>
    <name type="common">Ruminococcus gnavus</name>
    <dbReference type="NCBI Taxonomy" id="411470"/>
    <lineage>
        <taxon>Bacteria</taxon>
        <taxon>Bacillati</taxon>
        <taxon>Bacillota</taxon>
        <taxon>Clostridia</taxon>
        <taxon>Lachnospirales</taxon>
        <taxon>Lachnospiraceae</taxon>
        <taxon>Mediterraneibacter</taxon>
    </lineage>
</organism>
<gene>
    <name evidence="1" type="ORF">RUMGNA_00125</name>
</gene>
<name>A7AXW0_MEDG7</name>
<dbReference type="AlphaFoldDB" id="A7AXW0"/>
<proteinExistence type="predicted"/>
<accession>A7AXW0</accession>
<dbReference type="EMBL" id="AAYG02000002">
    <property type="protein sequence ID" value="EDN79357.1"/>
    <property type="molecule type" value="Genomic_DNA"/>
</dbReference>
<evidence type="ECO:0000313" key="2">
    <source>
        <dbReference type="Proteomes" id="UP000004410"/>
    </source>
</evidence>
<evidence type="ECO:0000313" key="1">
    <source>
        <dbReference type="EMBL" id="EDN79357.1"/>
    </source>
</evidence>
<sequence>MSGVNRSVMTNITDYDIEIFIKEDAAATRTVSSLNC</sequence>
<reference evidence="1 2" key="2">
    <citation type="submission" date="2007-06" db="EMBL/GenBank/DDBJ databases">
        <title>Draft genome sequence of Ruminococcus gnavus (ATCC 29149).</title>
        <authorList>
            <person name="Sudarsanam P."/>
            <person name="Ley R."/>
            <person name="Guruge J."/>
            <person name="Turnbaugh P.J."/>
            <person name="Mahowald M."/>
            <person name="Liep D."/>
            <person name="Gordon J."/>
        </authorList>
    </citation>
    <scope>NUCLEOTIDE SEQUENCE [LARGE SCALE GENOMIC DNA]</scope>
    <source>
        <strain evidence="1 2">ATCC 29149</strain>
    </source>
</reference>